<comment type="function">
    <text evidence="1">Plays an important role in the de novo pathway and in the salvage pathway of purine nucleotide biosynthesis. Catalyzes the first committed step in the biosynthesis of AMP from IMP.</text>
</comment>
<feature type="binding site" evidence="10">
    <location>
        <position position="277"/>
    </location>
    <ligand>
        <name>GTP</name>
        <dbReference type="ChEBI" id="CHEBI:37565"/>
    </ligand>
</feature>
<reference evidence="11 12" key="1">
    <citation type="submission" date="2024-02" db="EMBL/GenBank/DDBJ databases">
        <title>De novo assembly and annotation of 12 fungi associated with fruit tree decline syndrome in Ontario, Canada.</title>
        <authorList>
            <person name="Sulman M."/>
            <person name="Ellouze W."/>
            <person name="Ilyukhin E."/>
        </authorList>
    </citation>
    <scope>NUCLEOTIDE SEQUENCE [LARGE SCALE GENOMIC DNA]</scope>
    <source>
        <strain evidence="11 12">M11/M66-122</strain>
    </source>
</reference>
<dbReference type="InterPro" id="IPR027417">
    <property type="entry name" value="P-loop_NTPase"/>
</dbReference>
<feature type="binding site" evidence="10">
    <location>
        <position position="211"/>
    </location>
    <ligand>
        <name>IMP</name>
        <dbReference type="ChEBI" id="CHEBI:58053"/>
    </ligand>
</feature>
<dbReference type="Pfam" id="PF00709">
    <property type="entry name" value="Adenylsucc_synt"/>
    <property type="match status" value="1"/>
</dbReference>
<dbReference type="PANTHER" id="PTHR11846">
    <property type="entry name" value="ADENYLOSUCCINATE SYNTHETASE"/>
    <property type="match status" value="1"/>
</dbReference>
<dbReference type="Gene3D" id="3.90.170.10">
    <property type="entry name" value="Adenylosuccinate Synthetase, subunit A, domain 3"/>
    <property type="match status" value="1"/>
</dbReference>
<protein>
    <recommendedName>
        <fullName evidence="10">Adenylosuccinate synthetase</fullName>
        <shortName evidence="10">AMPSase</shortName>
        <shortName evidence="10">AdSS</shortName>
        <ecNumber evidence="10">6.3.4.4</ecNumber>
    </recommendedName>
    <alternativeName>
        <fullName evidence="10">IMP--aspartate ligase</fullName>
    </alternativeName>
</protein>
<dbReference type="AlphaFoldDB" id="A0AAN9UMB4"/>
<feature type="binding site" evidence="10">
    <location>
        <position position="275"/>
    </location>
    <ligand>
        <name>IMP</name>
        <dbReference type="ChEBI" id="CHEBI:58053"/>
    </ligand>
</feature>
<dbReference type="GO" id="GO:0000287">
    <property type="term" value="F:magnesium ion binding"/>
    <property type="evidence" value="ECO:0007669"/>
    <property type="project" value="UniProtKB-UniRule"/>
</dbReference>
<dbReference type="GO" id="GO:0005737">
    <property type="term" value="C:cytoplasm"/>
    <property type="evidence" value="ECO:0007669"/>
    <property type="project" value="UniProtKB-SubCell"/>
</dbReference>
<comment type="subcellular location">
    <subcellularLocation>
        <location evidence="10">Cytoplasm</location>
    </subcellularLocation>
</comment>
<evidence type="ECO:0000256" key="2">
    <source>
        <dbReference type="ARBA" id="ARBA00011738"/>
    </source>
</evidence>
<dbReference type="FunFam" id="3.90.170.10:FF:000001">
    <property type="entry name" value="Adenylosuccinate synthetase"/>
    <property type="match status" value="1"/>
</dbReference>
<comment type="subunit">
    <text evidence="2 10">Homodimer.</text>
</comment>
<evidence type="ECO:0000256" key="8">
    <source>
        <dbReference type="ARBA" id="ARBA00022842"/>
    </source>
</evidence>
<evidence type="ECO:0000256" key="10">
    <source>
        <dbReference type="HAMAP-Rule" id="MF_03125"/>
    </source>
</evidence>
<dbReference type="GO" id="GO:0046040">
    <property type="term" value="P:IMP metabolic process"/>
    <property type="evidence" value="ECO:0007669"/>
    <property type="project" value="TreeGrafter"/>
</dbReference>
<feature type="binding site" evidence="10">
    <location>
        <position position="126"/>
    </location>
    <ligand>
        <name>IMP</name>
        <dbReference type="ChEBI" id="CHEBI:58053"/>
        <note>ligand shared between dimeric partners</note>
    </ligand>
</feature>
<evidence type="ECO:0000256" key="5">
    <source>
        <dbReference type="ARBA" id="ARBA00022723"/>
    </source>
</evidence>
<evidence type="ECO:0000313" key="12">
    <source>
        <dbReference type="Proteomes" id="UP001320420"/>
    </source>
</evidence>
<dbReference type="SUPFAM" id="SSF52540">
    <property type="entry name" value="P-loop containing nucleoside triphosphate hydrolases"/>
    <property type="match status" value="1"/>
</dbReference>
<keyword evidence="9 10" id="KW-0342">GTP-binding</keyword>
<keyword evidence="6 10" id="KW-0547">Nucleotide-binding</keyword>
<comment type="caution">
    <text evidence="11">The sequence shown here is derived from an EMBL/GenBank/DDBJ whole genome shotgun (WGS) entry which is preliminary data.</text>
</comment>
<proteinExistence type="inferred from homology"/>
<dbReference type="Gene3D" id="1.10.300.10">
    <property type="entry name" value="Adenylosuccinate Synthetase, subunit A, domain 2"/>
    <property type="match status" value="1"/>
</dbReference>
<keyword evidence="5 10" id="KW-0479">Metal-binding</keyword>
<dbReference type="CDD" id="cd03108">
    <property type="entry name" value="AdSS"/>
    <property type="match status" value="1"/>
</dbReference>
<feature type="binding site" evidence="10">
    <location>
        <begin position="303"/>
        <end position="305"/>
    </location>
    <ligand>
        <name>GTP</name>
        <dbReference type="ChEBI" id="CHEBI:37565"/>
    </ligand>
</feature>
<keyword evidence="8 10" id="KW-0460">Magnesium</keyword>
<evidence type="ECO:0000256" key="9">
    <source>
        <dbReference type="ARBA" id="ARBA00023134"/>
    </source>
</evidence>
<feature type="binding site" evidence="10">
    <location>
        <begin position="12"/>
        <end position="15"/>
    </location>
    <ligand>
        <name>IMP</name>
        <dbReference type="ChEBI" id="CHEBI:58053"/>
    </ligand>
</feature>
<feature type="binding site" evidence="10">
    <location>
        <begin position="11"/>
        <end position="17"/>
    </location>
    <ligand>
        <name>GTP</name>
        <dbReference type="ChEBI" id="CHEBI:37565"/>
    </ligand>
</feature>
<dbReference type="GO" id="GO:0044208">
    <property type="term" value="P:'de novo' AMP biosynthetic process"/>
    <property type="evidence" value="ECO:0007669"/>
    <property type="project" value="UniProtKB-UniRule"/>
</dbReference>
<dbReference type="NCBIfam" id="TIGR00184">
    <property type="entry name" value="purA"/>
    <property type="match status" value="1"/>
</dbReference>
<dbReference type="InterPro" id="IPR001114">
    <property type="entry name" value="Adenylosuccinate_synthetase"/>
</dbReference>
<evidence type="ECO:0000256" key="7">
    <source>
        <dbReference type="ARBA" id="ARBA00022755"/>
    </source>
</evidence>
<name>A0AAN9UMB4_9PEZI</name>
<comment type="pathway">
    <text evidence="10">Purine metabolism; AMP biosynthesis via de novo pathway; AMP from IMP: step 1/2.</text>
</comment>
<evidence type="ECO:0000256" key="3">
    <source>
        <dbReference type="ARBA" id="ARBA00022490"/>
    </source>
</evidence>
<accession>A0AAN9UMB4</accession>
<dbReference type="EMBL" id="JAKJXP020000050">
    <property type="protein sequence ID" value="KAK7751389.1"/>
    <property type="molecule type" value="Genomic_DNA"/>
</dbReference>
<dbReference type="GO" id="GO:0004019">
    <property type="term" value="F:adenylosuccinate synthase activity"/>
    <property type="evidence" value="ECO:0007669"/>
    <property type="project" value="UniProtKB-UniRule"/>
</dbReference>
<feature type="binding site" evidence="10">
    <location>
        <begin position="271"/>
        <end position="277"/>
    </location>
    <ligand>
        <name>substrate</name>
    </ligand>
</feature>
<organism evidence="11 12">
    <name type="scientific">Diatrype stigma</name>
    <dbReference type="NCBI Taxonomy" id="117547"/>
    <lineage>
        <taxon>Eukaryota</taxon>
        <taxon>Fungi</taxon>
        <taxon>Dikarya</taxon>
        <taxon>Ascomycota</taxon>
        <taxon>Pezizomycotina</taxon>
        <taxon>Sordariomycetes</taxon>
        <taxon>Xylariomycetidae</taxon>
        <taxon>Xylariales</taxon>
        <taxon>Diatrypaceae</taxon>
        <taxon>Diatrype</taxon>
    </lineage>
</organism>
<gene>
    <name evidence="11" type="primary">ADE12_3</name>
    <name evidence="11" type="ORF">SLS62_006645</name>
</gene>
<evidence type="ECO:0000256" key="6">
    <source>
        <dbReference type="ARBA" id="ARBA00022741"/>
    </source>
</evidence>
<comment type="caution">
    <text evidence="10">Lacks conserved residue(s) required for the propagation of feature annotation.</text>
</comment>
<evidence type="ECO:0000256" key="4">
    <source>
        <dbReference type="ARBA" id="ARBA00022598"/>
    </source>
</evidence>
<keyword evidence="4 10" id="KW-0436">Ligase</keyword>
<feature type="binding site" evidence="10">
    <location>
        <position position="112"/>
    </location>
    <ligand>
        <name>IMP</name>
        <dbReference type="ChEBI" id="CHEBI:58053"/>
    </ligand>
</feature>
<keyword evidence="3 10" id="KW-0963">Cytoplasm</keyword>
<dbReference type="Gene3D" id="3.40.440.10">
    <property type="entry name" value="Adenylosuccinate Synthetase, subunit A, domain 1"/>
    <property type="match status" value="2"/>
</dbReference>
<comment type="similarity">
    <text evidence="10">Belongs to the adenylosuccinate synthetase family.</text>
</comment>
<dbReference type="InterPro" id="IPR042110">
    <property type="entry name" value="Adenylosuccinate_synth_dom2"/>
</dbReference>
<keyword evidence="7 10" id="KW-0658">Purine biosynthesis</keyword>
<comment type="function">
    <text evidence="10">Plays an important role in the de novo pathway and in the salvage pathway of purine nucleotide biosynthesis. Catalyzes the first commited step in the biosynthesis of AMP from IMP.</text>
</comment>
<evidence type="ECO:0000313" key="11">
    <source>
        <dbReference type="EMBL" id="KAK7751389.1"/>
    </source>
</evidence>
<feature type="binding site" evidence="10">
    <location>
        <position position="204"/>
    </location>
    <ligand>
        <name>IMP</name>
        <dbReference type="ChEBI" id="CHEBI:58053"/>
    </ligand>
</feature>
<dbReference type="GO" id="GO:0005525">
    <property type="term" value="F:GTP binding"/>
    <property type="evidence" value="ECO:0007669"/>
    <property type="project" value="UniProtKB-UniRule"/>
</dbReference>
<dbReference type="InterPro" id="IPR042111">
    <property type="entry name" value="Adenylosuccinate_synth_dom3"/>
</dbReference>
<dbReference type="Proteomes" id="UP001320420">
    <property type="component" value="Unassembled WGS sequence"/>
</dbReference>
<dbReference type="EC" id="6.3.4.4" evidence="10"/>
<dbReference type="SMART" id="SM00788">
    <property type="entry name" value="Adenylsucc_synt"/>
    <property type="match status" value="1"/>
</dbReference>
<evidence type="ECO:0000256" key="1">
    <source>
        <dbReference type="ARBA" id="ARBA00003779"/>
    </source>
</evidence>
<feature type="active site" description="Proton acceptor" evidence="10">
    <location>
        <position position="12"/>
    </location>
</feature>
<dbReference type="InterPro" id="IPR042109">
    <property type="entry name" value="Adenylosuccinate_synth_dom1"/>
</dbReference>
<feature type="binding site" evidence="10">
    <location>
        <begin position="394"/>
        <end position="396"/>
    </location>
    <ligand>
        <name>GTP</name>
        <dbReference type="ChEBI" id="CHEBI:37565"/>
    </ligand>
</feature>
<dbReference type="HAMAP" id="MF_00011">
    <property type="entry name" value="Adenylosucc_synth"/>
    <property type="match status" value="1"/>
</dbReference>
<feature type="binding site" evidence="10">
    <location>
        <position position="12"/>
    </location>
    <ligand>
        <name>Mg(2+)</name>
        <dbReference type="ChEBI" id="CHEBI:18420"/>
    </ligand>
</feature>
<dbReference type="FunFam" id="1.10.300.10:FF:000001">
    <property type="entry name" value="Adenylosuccinate synthetase"/>
    <property type="match status" value="1"/>
</dbReference>
<keyword evidence="12" id="KW-1185">Reference proteome</keyword>
<comment type="catalytic activity">
    <reaction evidence="10">
        <text>IMP + L-aspartate + GTP = N(6)-(1,2-dicarboxyethyl)-AMP + GDP + phosphate + 2 H(+)</text>
        <dbReference type="Rhea" id="RHEA:15753"/>
        <dbReference type="ChEBI" id="CHEBI:15378"/>
        <dbReference type="ChEBI" id="CHEBI:29991"/>
        <dbReference type="ChEBI" id="CHEBI:37565"/>
        <dbReference type="ChEBI" id="CHEBI:43474"/>
        <dbReference type="ChEBI" id="CHEBI:57567"/>
        <dbReference type="ChEBI" id="CHEBI:58053"/>
        <dbReference type="ChEBI" id="CHEBI:58189"/>
        <dbReference type="EC" id="6.3.4.4"/>
    </reaction>
</comment>
<sequence>MATIVLGTAFGDEGKGKLVDILSRDVQLCARAQLDLLPSGLVNPNCMNLIGSGTIVHVPTFFQELQNLVKKGLKHAPERILISDRCHIITDLHVRVDGLEEQELGGRNIGTTKRGVGPTYTSMAARNGITISEMFNEETFERKLRALAAGYKKRYGDLLDYDVEEELGRFKEYRPEIANYVIDAVPLIADAQKKGTKILVEGAQALMLDITSSNTGLGGIFTGLALNPRQIDHVIGVVKAYSTRVGSGRLPTELLDETGEKLQKIGHEVGVSTGRPRRCGWLDLVILKYSQSINHYTALNLTKLDILDTFPTIKLTDLLLQIAIAYRDPRTGDILESFPADVDLLDRVEVVYHELEGWNKPTTSAKAYYDLPKQARAYIEYIEEFVGVKIAWIGTGPSRDDMIFRGSKALTKA</sequence>
<comment type="cofactor">
    <cofactor evidence="10">
        <name>Mg(2+)</name>
        <dbReference type="ChEBI" id="CHEBI:18420"/>
    </cofactor>
    <text evidence="10">Binds 1 Mg(2+) ion per subunit.</text>
</comment>
<dbReference type="PANTHER" id="PTHR11846:SF0">
    <property type="entry name" value="ADENYLOSUCCINATE SYNTHETASE"/>
    <property type="match status" value="1"/>
</dbReference>